<dbReference type="Pfam" id="PF21880">
    <property type="entry name" value="DUF6916"/>
    <property type="match status" value="1"/>
</dbReference>
<keyword evidence="3" id="KW-1185">Reference proteome</keyword>
<evidence type="ECO:0000313" key="3">
    <source>
        <dbReference type="Proteomes" id="UP001371305"/>
    </source>
</evidence>
<dbReference type="InterPro" id="IPR054209">
    <property type="entry name" value="DUF6916"/>
</dbReference>
<reference evidence="2 3" key="1">
    <citation type="submission" date="2024-04" db="EMBL/GenBank/DDBJ databases">
        <title>Luteolibacter sp. isolated from soil.</title>
        <authorList>
            <person name="An J."/>
        </authorList>
    </citation>
    <scope>NUCLEOTIDE SEQUENCE [LARGE SCALE GENOMIC DNA]</scope>
    <source>
        <strain evidence="2 3">Y139</strain>
    </source>
</reference>
<comment type="caution">
    <text evidence="2">The sequence shown here is derived from an EMBL/GenBank/DDBJ whole genome shotgun (WGS) entry which is preliminary data.</text>
</comment>
<evidence type="ECO:0000259" key="1">
    <source>
        <dbReference type="Pfam" id="PF21880"/>
    </source>
</evidence>
<sequence>MTTPLEDLSAASFEPHIGAEFTVESGGTAVTLRLDSVRLLGHRRPEAIRDPFSLGFVGPQGLRLPQEIYQFSREGFGVAGIFITQTGDGARGSEFEAIFT</sequence>
<protein>
    <recommendedName>
        <fullName evidence="1">DUF6916 domain-containing protein</fullName>
    </recommendedName>
</protein>
<proteinExistence type="predicted"/>
<feature type="domain" description="DUF6916" evidence="1">
    <location>
        <begin position="8"/>
        <end position="99"/>
    </location>
</feature>
<accession>A0ABU9AYW2</accession>
<evidence type="ECO:0000313" key="2">
    <source>
        <dbReference type="EMBL" id="MEK7952930.1"/>
    </source>
</evidence>
<name>A0ABU9AYW2_9BACT</name>
<gene>
    <name evidence="2" type="ORF">WKV53_20625</name>
</gene>
<dbReference type="EMBL" id="JBBUKT010000009">
    <property type="protein sequence ID" value="MEK7952930.1"/>
    <property type="molecule type" value="Genomic_DNA"/>
</dbReference>
<dbReference type="RefSeq" id="WP_341406690.1">
    <property type="nucleotide sequence ID" value="NZ_JBBUKT010000009.1"/>
</dbReference>
<organism evidence="2 3">
    <name type="scientific">Luteolibacter soli</name>
    <dbReference type="NCBI Taxonomy" id="3135280"/>
    <lineage>
        <taxon>Bacteria</taxon>
        <taxon>Pseudomonadati</taxon>
        <taxon>Verrucomicrobiota</taxon>
        <taxon>Verrucomicrobiia</taxon>
        <taxon>Verrucomicrobiales</taxon>
        <taxon>Verrucomicrobiaceae</taxon>
        <taxon>Luteolibacter</taxon>
    </lineage>
</organism>
<dbReference type="Proteomes" id="UP001371305">
    <property type="component" value="Unassembled WGS sequence"/>
</dbReference>